<evidence type="ECO:0000313" key="2">
    <source>
        <dbReference type="Proteomes" id="UP000249922"/>
    </source>
</evidence>
<dbReference type="EMBL" id="CP030239">
    <property type="protein sequence ID" value="AWX93281.1"/>
    <property type="molecule type" value="Genomic_DNA"/>
</dbReference>
<gene>
    <name evidence="1" type="ORF">DPM13_09660</name>
</gene>
<evidence type="ECO:0000313" key="1">
    <source>
        <dbReference type="EMBL" id="AWX93281.1"/>
    </source>
</evidence>
<keyword evidence="2" id="KW-1185">Reference proteome</keyword>
<accession>A0ABN5M5R1</accession>
<dbReference type="Proteomes" id="UP000249922">
    <property type="component" value="Chromosome"/>
</dbReference>
<protein>
    <submittedName>
        <fullName evidence="1">Uncharacterized protein</fullName>
    </submittedName>
</protein>
<sequence>MIDLCAAWATGPRQGQQLNWPVGRSLSQLDRAAPDWDHPARRGQAMLRAFPSGCTDRFAPATKISTSGLGHAPCAELGCAGM</sequence>
<name>A0ABN5M5R1_9RHOB</name>
<proteinExistence type="predicted"/>
<organism evidence="1 2">
    <name type="scientific">Paracoccus mutanolyticus</name>
    <dbReference type="NCBI Taxonomy" id="1499308"/>
    <lineage>
        <taxon>Bacteria</taxon>
        <taxon>Pseudomonadati</taxon>
        <taxon>Pseudomonadota</taxon>
        <taxon>Alphaproteobacteria</taxon>
        <taxon>Rhodobacterales</taxon>
        <taxon>Paracoccaceae</taxon>
        <taxon>Paracoccus</taxon>
    </lineage>
</organism>
<reference evidence="1 2" key="1">
    <citation type="submission" date="2018-06" db="EMBL/GenBank/DDBJ databases">
        <title>Complete genome sequence of Paracoccus mutanolyticus strain RSP-02 isolated from cellulosic waste.</title>
        <authorList>
            <person name="Amrutha R.N."/>
            <person name="Shrivastav A."/>
            <person name="Buddana S.K."/>
            <person name="Deshpande U."/>
            <person name="Prakasham R.S."/>
        </authorList>
    </citation>
    <scope>NUCLEOTIDE SEQUENCE [LARGE SCALE GENOMIC DNA]</scope>
    <source>
        <strain evidence="1 2">RSP-02</strain>
    </source>
</reference>
<dbReference type="RefSeq" id="WP_112887925.1">
    <property type="nucleotide sequence ID" value="NZ_CP030239.1"/>
</dbReference>